<comment type="caution">
    <text evidence="9">The sequence shown here is derived from an EMBL/GenBank/DDBJ whole genome shotgun (WGS) entry which is preliminary data.</text>
</comment>
<keyword evidence="6 7" id="KW-0378">Hydrolase</keyword>
<protein>
    <recommendedName>
        <fullName evidence="4 7">Signal peptidase I</fullName>
        <ecNumber evidence="4 7">3.4.21.89</ecNumber>
    </recommendedName>
</protein>
<evidence type="ECO:0000256" key="2">
    <source>
        <dbReference type="ARBA" id="ARBA00004401"/>
    </source>
</evidence>
<evidence type="ECO:0000256" key="6">
    <source>
        <dbReference type="ARBA" id="ARBA00022801"/>
    </source>
</evidence>
<comment type="subcellular location">
    <subcellularLocation>
        <location evidence="2">Cell membrane</location>
        <topology evidence="2">Single-pass type II membrane protein</topology>
    </subcellularLocation>
    <subcellularLocation>
        <location evidence="7">Membrane</location>
        <topology evidence="7">Single-pass type II membrane protein</topology>
    </subcellularLocation>
</comment>
<keyword evidence="7" id="KW-1133">Transmembrane helix</keyword>
<dbReference type="CDD" id="cd06530">
    <property type="entry name" value="S26_SPase_I"/>
    <property type="match status" value="1"/>
</dbReference>
<sequence>MEIESIKQKVLEDVDPVVKKKKAKERRKQRLIVIMQFLLVFVVIIGLFHFFMGISTVDGGSMYPTLHDKNIVIYERHNSEYKAGDIVALDMPNGDVYVKRVIAVAGDTVNIDREKIYVNGEEVTTPQAVGKTEAKSDKITYPLTVEDKQVFVLGDNREVSRDSREIGTVKIKNIKGKIRWSIGIF</sequence>
<accession>A0ABR7EYR6</accession>
<dbReference type="RefSeq" id="WP_186856062.1">
    <property type="nucleotide sequence ID" value="NZ_JACOOY010000016.1"/>
</dbReference>
<evidence type="ECO:0000256" key="3">
    <source>
        <dbReference type="ARBA" id="ARBA00009370"/>
    </source>
</evidence>
<dbReference type="InterPro" id="IPR019756">
    <property type="entry name" value="Pept_S26A_signal_pept_1_Ser-AS"/>
</dbReference>
<evidence type="ECO:0000256" key="5">
    <source>
        <dbReference type="ARBA" id="ARBA00022670"/>
    </source>
</evidence>
<dbReference type="InterPro" id="IPR036286">
    <property type="entry name" value="LexA/Signal_pep-like_sf"/>
</dbReference>
<dbReference type="InterPro" id="IPR019758">
    <property type="entry name" value="Pept_S26A_signal_pept_1_CS"/>
</dbReference>
<dbReference type="PROSITE" id="PS00761">
    <property type="entry name" value="SPASE_I_3"/>
    <property type="match status" value="1"/>
</dbReference>
<comment type="similarity">
    <text evidence="3 7">Belongs to the peptidase S26 family.</text>
</comment>
<dbReference type="GO" id="GO:0009003">
    <property type="term" value="F:signal peptidase activity"/>
    <property type="evidence" value="ECO:0007669"/>
    <property type="project" value="UniProtKB-EC"/>
</dbReference>
<proteinExistence type="inferred from homology"/>
<dbReference type="Pfam" id="PF10502">
    <property type="entry name" value="Peptidase_S26"/>
    <property type="match status" value="1"/>
</dbReference>
<evidence type="ECO:0000256" key="7">
    <source>
        <dbReference type="RuleBase" id="RU362042"/>
    </source>
</evidence>
<feature type="domain" description="Peptidase S26" evidence="8">
    <location>
        <begin position="33"/>
        <end position="180"/>
    </location>
</feature>
<evidence type="ECO:0000256" key="1">
    <source>
        <dbReference type="ARBA" id="ARBA00000677"/>
    </source>
</evidence>
<dbReference type="SUPFAM" id="SSF51306">
    <property type="entry name" value="LexA/Signal peptidase"/>
    <property type="match status" value="1"/>
</dbReference>
<dbReference type="PANTHER" id="PTHR43390">
    <property type="entry name" value="SIGNAL PEPTIDASE I"/>
    <property type="match status" value="1"/>
</dbReference>
<dbReference type="Proteomes" id="UP000647235">
    <property type="component" value="Unassembled WGS sequence"/>
</dbReference>
<dbReference type="PRINTS" id="PR00727">
    <property type="entry name" value="LEADERPTASE"/>
</dbReference>
<evidence type="ECO:0000259" key="8">
    <source>
        <dbReference type="Pfam" id="PF10502"/>
    </source>
</evidence>
<organism evidence="9 10">
    <name type="scientific">Dorea hominis</name>
    <dbReference type="NCBI Taxonomy" id="2763040"/>
    <lineage>
        <taxon>Bacteria</taxon>
        <taxon>Bacillati</taxon>
        <taxon>Bacillota</taxon>
        <taxon>Clostridia</taxon>
        <taxon>Lachnospirales</taxon>
        <taxon>Lachnospiraceae</taxon>
        <taxon>Dorea</taxon>
    </lineage>
</organism>
<dbReference type="PROSITE" id="PS00501">
    <property type="entry name" value="SPASE_I_1"/>
    <property type="match status" value="1"/>
</dbReference>
<evidence type="ECO:0000313" key="10">
    <source>
        <dbReference type="Proteomes" id="UP000647235"/>
    </source>
</evidence>
<keyword evidence="10" id="KW-1185">Reference proteome</keyword>
<feature type="transmembrane region" description="Helical" evidence="7">
    <location>
        <begin position="31"/>
        <end position="52"/>
    </location>
</feature>
<dbReference type="EC" id="3.4.21.89" evidence="4 7"/>
<keyword evidence="7" id="KW-0472">Membrane</keyword>
<evidence type="ECO:0000256" key="4">
    <source>
        <dbReference type="ARBA" id="ARBA00013208"/>
    </source>
</evidence>
<reference evidence="9 10" key="1">
    <citation type="submission" date="2020-08" db="EMBL/GenBank/DDBJ databases">
        <title>Genome public.</title>
        <authorList>
            <person name="Liu C."/>
            <person name="Sun Q."/>
        </authorList>
    </citation>
    <scope>NUCLEOTIDE SEQUENCE [LARGE SCALE GENOMIC DNA]</scope>
    <source>
        <strain evidence="9 10">NSJ-36</strain>
    </source>
</reference>
<name>A0ABR7EYR6_9FIRM</name>
<keyword evidence="5 7" id="KW-0645">Protease</keyword>
<gene>
    <name evidence="9" type="primary">lepB</name>
    <name evidence="9" type="ORF">H8S07_11535</name>
</gene>
<dbReference type="PANTHER" id="PTHR43390:SF1">
    <property type="entry name" value="CHLOROPLAST PROCESSING PEPTIDASE"/>
    <property type="match status" value="1"/>
</dbReference>
<dbReference type="Gene3D" id="2.10.109.10">
    <property type="entry name" value="Umud Fragment, subunit A"/>
    <property type="match status" value="1"/>
</dbReference>
<evidence type="ECO:0000313" key="9">
    <source>
        <dbReference type="EMBL" id="MBC5665884.1"/>
    </source>
</evidence>
<dbReference type="EMBL" id="JACOOY010000016">
    <property type="protein sequence ID" value="MBC5665884.1"/>
    <property type="molecule type" value="Genomic_DNA"/>
</dbReference>
<comment type="catalytic activity">
    <reaction evidence="1 7">
        <text>Cleavage of hydrophobic, N-terminal signal or leader sequences from secreted and periplasmic proteins.</text>
        <dbReference type="EC" id="3.4.21.89"/>
    </reaction>
</comment>
<keyword evidence="7" id="KW-0812">Transmembrane</keyword>
<dbReference type="InterPro" id="IPR000223">
    <property type="entry name" value="Pept_S26A_signal_pept_1"/>
</dbReference>
<dbReference type="NCBIfam" id="TIGR02227">
    <property type="entry name" value="sigpep_I_bact"/>
    <property type="match status" value="1"/>
</dbReference>
<dbReference type="InterPro" id="IPR019533">
    <property type="entry name" value="Peptidase_S26"/>
</dbReference>